<proteinExistence type="predicted"/>
<gene>
    <name evidence="1" type="ORF">GA0070614_0070</name>
</gene>
<evidence type="ECO:0000313" key="1">
    <source>
        <dbReference type="EMBL" id="SCG34578.1"/>
    </source>
</evidence>
<evidence type="ECO:0000313" key="2">
    <source>
        <dbReference type="Proteomes" id="UP000198215"/>
    </source>
</evidence>
<organism evidence="1 2">
    <name type="scientific">Micromonospora coxensis</name>
    <dbReference type="NCBI Taxonomy" id="356852"/>
    <lineage>
        <taxon>Bacteria</taxon>
        <taxon>Bacillati</taxon>
        <taxon>Actinomycetota</taxon>
        <taxon>Actinomycetes</taxon>
        <taxon>Micromonosporales</taxon>
        <taxon>Micromonosporaceae</taxon>
        <taxon>Micromonospora</taxon>
    </lineage>
</organism>
<dbReference type="RefSeq" id="WP_088974099.1">
    <property type="nucleotide sequence ID" value="NZ_LT607753.1"/>
</dbReference>
<accession>A0A1C5GL92</accession>
<dbReference type="OrthoDB" id="501927at2"/>
<sequence>MLGTHLTALHDGDPAGLADALDVAAGFDDALIRGLARVGEADAAALTALAGAVASTPLADRVAEAVGKVTAGSVAEEHLAVLAGARTALFGAAHDALLARLDTALGRERRPWTPATTAGPTEVPPDPAGARAWLHELAVTGWRGVDHELLAAADAPIESALATPGTRRLAVLLDGLAAELRACVPVATMPQPPSRRWADLWSRGMLLAQAGPVDPGTVERVSGRLLPLGVDVHEHDTAVQVQLHAVLEPADGSAPRLVRTAVGAAKVDTISGPALWQLLQAHPVLLDALAQRRAVTVDDLPLHGADLLWRDEAARPAEPADPFATARVLLPAAVASAAPPLDRHPAVLAEPVLLEGYTVHDTDGGPELELDGQRIALAVDRLPSCGPVTPELVVTSSACIGLARWDAGRWRVQPLAVRSTVKRKVVEAHTGDWAVGVTDPKVAKAEARAGDAVAVLRERAGRLLRR</sequence>
<name>A0A1C5GL92_9ACTN</name>
<protein>
    <submittedName>
        <fullName evidence="1">Uncharacterized protein</fullName>
    </submittedName>
</protein>
<dbReference type="Proteomes" id="UP000198215">
    <property type="component" value="Chromosome I"/>
</dbReference>
<reference evidence="2" key="1">
    <citation type="submission" date="2016-06" db="EMBL/GenBank/DDBJ databases">
        <authorList>
            <person name="Varghese N."/>
            <person name="Submissions Spin"/>
        </authorList>
    </citation>
    <scope>NUCLEOTIDE SEQUENCE [LARGE SCALE GENOMIC DNA]</scope>
    <source>
        <strain evidence="2">DSM 45161</strain>
    </source>
</reference>
<dbReference type="EMBL" id="LT607753">
    <property type="protein sequence ID" value="SCG34578.1"/>
    <property type="molecule type" value="Genomic_DNA"/>
</dbReference>
<keyword evidence="2" id="KW-1185">Reference proteome</keyword>
<dbReference type="AlphaFoldDB" id="A0A1C5GL92"/>